<accession>A0A9X0W7J3</accession>
<evidence type="ECO:0000256" key="1">
    <source>
        <dbReference type="SAM" id="MobiDB-lite"/>
    </source>
</evidence>
<sequence>MAKKRKKQANRPVAKARAPQTPEAREAEALQALEAGRYRDAITGLKALLKDDAASERSGARRLALAEAYAGRARELSTKGMLKEALVIWENRAALGPEVPPALEHSLLCLRLGDHEPLLRQWSRGEALSRAERERIGEQLAAAVLGGDESLLERLDADDLVRRHAEPARAALAAYCANEAEALEAALAQLPFRSPYRTWVSLLKALIRAEHDPQAAREMLKRIDDNSAFAPLRRAAEMALLEDAAFISALEHAGPRQAELASRLRGWAPQQLELARNLAAIEANPSAAKAPNHQALQRILQRYRDLLGADWVQQVSLRLLPPIKEPWDPRPKGWNVLSELQQGLVEAWSAEAHHSPYGWDLPELWEQVAELLESDHSMVDQPHRSLAVALALRRFDAHFKVLETDDPDDDPDSPELIAVEQLERSLEWDPDHRETYLRLMSWYRKAKRLKDARRVLSVAQMRWPRDMAVLEAGMQIALANNAFKKAAGLAQQMLKIDPINSGVRQQLVKAHLQHAAKQVRSHRGDLAIKELSEARNWVGRGSGLDSLRGRLTWLDGVLHMIYVDRDAGRARVLEQLEGWGEGMVGRVDLMLALELLALRQEYVAKLLDLKPGKVRDRADLLAILAQLRDFLDQSERYSQGLVDRIAALLKGAPWKQLERPELEQACETLRRLRFQAARQAAAQAALKRWPHTPVFEYHLYDSKFAERGEPNAKELERMQQALERALAAGDERVANQLRELLQLFLPFRGLPMPGFGPDLDDDFDDDLDPLFDSDLNDAASAELVAALTGALGLDRLLDALRSKPLKQALEETNMPKFLRDHFLTLAQEEGEDFVVEILEDMVLSAGASLDGGPQPGPNSGKRKSKPKKNPFNPFNFF</sequence>
<dbReference type="InterPro" id="IPR011990">
    <property type="entry name" value="TPR-like_helical_dom_sf"/>
</dbReference>
<evidence type="ECO:0008006" key="4">
    <source>
        <dbReference type="Google" id="ProtNLM"/>
    </source>
</evidence>
<keyword evidence="3" id="KW-1185">Reference proteome</keyword>
<name>A0A9X0W7J3_9GAMM</name>
<dbReference type="EMBL" id="NRRY01000008">
    <property type="protein sequence ID" value="MBK1618277.1"/>
    <property type="molecule type" value="Genomic_DNA"/>
</dbReference>
<evidence type="ECO:0000313" key="3">
    <source>
        <dbReference type="Proteomes" id="UP001138768"/>
    </source>
</evidence>
<comment type="caution">
    <text evidence="2">The sequence shown here is derived from an EMBL/GenBank/DDBJ whole genome shotgun (WGS) entry which is preliminary data.</text>
</comment>
<reference evidence="2 3" key="1">
    <citation type="journal article" date="2020" name="Microorganisms">
        <title>Osmotic Adaptation and Compatible Solute Biosynthesis of Phototrophic Bacteria as Revealed from Genome Analyses.</title>
        <authorList>
            <person name="Imhoff J.F."/>
            <person name="Rahn T."/>
            <person name="Kunzel S."/>
            <person name="Keller A."/>
            <person name="Neulinger S.C."/>
        </authorList>
    </citation>
    <scope>NUCLEOTIDE SEQUENCE [LARGE SCALE GENOMIC DNA]</scope>
    <source>
        <strain evidence="2 3">DSM 25653</strain>
    </source>
</reference>
<feature type="region of interest" description="Disordered" evidence="1">
    <location>
        <begin position="1"/>
        <end position="26"/>
    </location>
</feature>
<proteinExistence type="predicted"/>
<dbReference type="Gene3D" id="1.25.40.10">
    <property type="entry name" value="Tetratricopeptide repeat domain"/>
    <property type="match status" value="1"/>
</dbReference>
<dbReference type="AlphaFoldDB" id="A0A9X0W7J3"/>
<dbReference type="SUPFAM" id="SSF48452">
    <property type="entry name" value="TPR-like"/>
    <property type="match status" value="1"/>
</dbReference>
<evidence type="ECO:0000313" key="2">
    <source>
        <dbReference type="EMBL" id="MBK1618277.1"/>
    </source>
</evidence>
<dbReference type="Proteomes" id="UP001138768">
    <property type="component" value="Unassembled WGS sequence"/>
</dbReference>
<organism evidence="2 3">
    <name type="scientific">Lamprobacter modestohalophilus</name>
    <dbReference type="NCBI Taxonomy" id="1064514"/>
    <lineage>
        <taxon>Bacteria</taxon>
        <taxon>Pseudomonadati</taxon>
        <taxon>Pseudomonadota</taxon>
        <taxon>Gammaproteobacteria</taxon>
        <taxon>Chromatiales</taxon>
        <taxon>Chromatiaceae</taxon>
        <taxon>Lamprobacter</taxon>
    </lineage>
</organism>
<feature type="region of interest" description="Disordered" evidence="1">
    <location>
        <begin position="846"/>
        <end position="877"/>
    </location>
</feature>
<protein>
    <recommendedName>
        <fullName evidence="4">Tetratricopeptide repeat protein</fullName>
    </recommendedName>
</protein>
<dbReference type="RefSeq" id="WP_200241253.1">
    <property type="nucleotide sequence ID" value="NZ_NRRY01000008.1"/>
</dbReference>
<gene>
    <name evidence="2" type="ORF">CKO42_07440</name>
</gene>